<reference evidence="9" key="1">
    <citation type="submission" date="2019-10" db="EMBL/GenBank/DDBJ databases">
        <title>Conservation and host-specific expression of non-tandemly repeated heterogenous ribosome RNA gene in arbuscular mycorrhizal fungi.</title>
        <authorList>
            <person name="Maeda T."/>
            <person name="Kobayashi Y."/>
            <person name="Nakagawa T."/>
            <person name="Ezawa T."/>
            <person name="Yamaguchi K."/>
            <person name="Bino T."/>
            <person name="Nishimoto Y."/>
            <person name="Shigenobu S."/>
            <person name="Kawaguchi M."/>
        </authorList>
    </citation>
    <scope>NUCLEOTIDE SEQUENCE</scope>
    <source>
        <strain evidence="9">HR1</strain>
    </source>
</reference>
<gene>
    <name evidence="9" type="ORF">RCL2_002482600</name>
</gene>
<dbReference type="PANTHER" id="PTHR46200:SF1">
    <property type="entry name" value="GATOR COMPLEX PROTEIN WDR24"/>
    <property type="match status" value="1"/>
</dbReference>
<dbReference type="PANTHER" id="PTHR46200">
    <property type="entry name" value="GATOR COMPLEX PROTEIN WDR24"/>
    <property type="match status" value="1"/>
</dbReference>
<dbReference type="OrthoDB" id="60955at2759"/>
<dbReference type="GO" id="GO:0016239">
    <property type="term" value="P:positive regulation of macroautophagy"/>
    <property type="evidence" value="ECO:0007669"/>
    <property type="project" value="TreeGrafter"/>
</dbReference>
<organism evidence="9 10">
    <name type="scientific">Rhizophagus clarus</name>
    <dbReference type="NCBI Taxonomy" id="94130"/>
    <lineage>
        <taxon>Eukaryota</taxon>
        <taxon>Fungi</taxon>
        <taxon>Fungi incertae sedis</taxon>
        <taxon>Mucoromycota</taxon>
        <taxon>Glomeromycotina</taxon>
        <taxon>Glomeromycetes</taxon>
        <taxon>Glomerales</taxon>
        <taxon>Glomeraceae</taxon>
        <taxon>Rhizophagus</taxon>
    </lineage>
</organism>
<keyword evidence="5" id="KW-0862">Zinc</keyword>
<protein>
    <submittedName>
        <fullName evidence="9">GATOR complex protein WDR24</fullName>
    </submittedName>
</protein>
<dbReference type="CDD" id="cd16693">
    <property type="entry name" value="mRING-H2-C3H3C2_WDR24"/>
    <property type="match status" value="1"/>
</dbReference>
<dbReference type="GO" id="GO:0005774">
    <property type="term" value="C:vacuolar membrane"/>
    <property type="evidence" value="ECO:0007669"/>
    <property type="project" value="TreeGrafter"/>
</dbReference>
<dbReference type="Proteomes" id="UP000615446">
    <property type="component" value="Unassembled WGS sequence"/>
</dbReference>
<evidence type="ECO:0000256" key="5">
    <source>
        <dbReference type="ARBA" id="ARBA00022833"/>
    </source>
</evidence>
<feature type="region of interest" description="Disordered" evidence="7">
    <location>
        <begin position="1"/>
        <end position="27"/>
    </location>
</feature>
<dbReference type="InterPro" id="IPR037590">
    <property type="entry name" value="WDR24"/>
</dbReference>
<comment type="caution">
    <text evidence="9">The sequence shown here is derived from an EMBL/GenBank/DDBJ whole genome shotgun (WGS) entry which is preliminary data.</text>
</comment>
<feature type="domain" description="WDR59/RTC1-like RING zinc finger" evidence="8">
    <location>
        <begin position="718"/>
        <end position="767"/>
    </location>
</feature>
<sequence length="771" mass="88174">MSDRSKKVGRLFERPSTPPSWPSFGQTPETDLTTNLFSLTANHVWNNTNRSSENQLSEKEQNISVLKHNLNSSLTALSASPDHNHIVIAGREVLKVLNVSEREITEEFNLKNRHLNKYSNDVKWGNTCKFNIITNLNATRNKIATAATNGSIAILDVGNGRTRIDRKIDEHSRAVNRICFNPTNGSILLSASQDCTMKLWDLREQEPAKFTFEGKCENVRDVQFNSINQNDFAAAFENGAIQKWDIRKPKIHERKLNAHLGSVLALDWHSDGRTIASGGRDKLIKIWDMNSDSRRPGDVIHSMTSIARVQWRPDHPNEIASCALLSDNRIFIWNLRRPFIASYYFDEHEDVPTGFLWHDSDVLWSCSKDKFFIQQDIACSYRPLSLLSKCSIGWSVYDNIAFSIEKSADLIAEDQSRSMPPSGNRITQRRTSPNVIETHNEFQQKTGIASLLTFDHKTFSYLAENYIISSHDIWSACEHNAKIAWDVQRFRTAQTWKIIQLLYGILEPVDNSAHNDKESPNNLLNDSSPANPSKSSHEIKESDSIKHNEPLDVDEVDVDSLYDDDDDDGFGQVDDRIKDSEFQQPQRTTIKMKSDIVQSTFNSTLCQNWDKESIMTQLLDYYAEQGDVQMCVTLILILGDKIKISQERVEQWLFSYIELLHRFQLWCAATHIISTCRISTVEMMNQQSTTIYTTCNNCFRPMQNFRNGYWICEKCRKMLNSCSICHNTVKGLYTWCQGCSHGGHLAHMKEWFLVNNECPTGCGHNCSIAIE</sequence>
<evidence type="ECO:0000259" key="8">
    <source>
        <dbReference type="Pfam" id="PF17120"/>
    </source>
</evidence>
<dbReference type="Gene3D" id="2.130.10.10">
    <property type="entry name" value="YVTN repeat-like/Quinoprotein amine dehydrogenase"/>
    <property type="match status" value="2"/>
</dbReference>
<dbReference type="PROSITE" id="PS50294">
    <property type="entry name" value="WD_REPEATS_REGION"/>
    <property type="match status" value="2"/>
</dbReference>
<dbReference type="GO" id="GO:0008270">
    <property type="term" value="F:zinc ion binding"/>
    <property type="evidence" value="ECO:0007669"/>
    <property type="project" value="UniProtKB-KW"/>
</dbReference>
<dbReference type="GO" id="GO:0061700">
    <property type="term" value="C:GATOR2 complex"/>
    <property type="evidence" value="ECO:0007669"/>
    <property type="project" value="TreeGrafter"/>
</dbReference>
<proteinExistence type="predicted"/>
<evidence type="ECO:0000256" key="4">
    <source>
        <dbReference type="ARBA" id="ARBA00022771"/>
    </source>
</evidence>
<keyword evidence="4" id="KW-0863">Zinc-finger</keyword>
<dbReference type="GO" id="GO:1904263">
    <property type="term" value="P:positive regulation of TORC1 signaling"/>
    <property type="evidence" value="ECO:0007669"/>
    <property type="project" value="TreeGrafter"/>
</dbReference>
<dbReference type="GO" id="GO:0005829">
    <property type="term" value="C:cytosol"/>
    <property type="evidence" value="ECO:0007669"/>
    <property type="project" value="TreeGrafter"/>
</dbReference>
<feature type="repeat" description="WD" evidence="6">
    <location>
        <begin position="256"/>
        <end position="291"/>
    </location>
</feature>
<accession>A0A8H3QZZ5</accession>
<dbReference type="SUPFAM" id="SSF50978">
    <property type="entry name" value="WD40 repeat-like"/>
    <property type="match status" value="1"/>
</dbReference>
<evidence type="ECO:0000313" key="10">
    <source>
        <dbReference type="Proteomes" id="UP000615446"/>
    </source>
</evidence>
<evidence type="ECO:0000256" key="7">
    <source>
        <dbReference type="SAM" id="MobiDB-lite"/>
    </source>
</evidence>
<dbReference type="InterPro" id="IPR036322">
    <property type="entry name" value="WD40_repeat_dom_sf"/>
</dbReference>
<dbReference type="EMBL" id="BLAL01000266">
    <property type="protein sequence ID" value="GES98271.1"/>
    <property type="molecule type" value="Genomic_DNA"/>
</dbReference>
<dbReference type="PROSITE" id="PS50082">
    <property type="entry name" value="WD_REPEATS_2"/>
    <property type="match status" value="2"/>
</dbReference>
<feature type="repeat" description="WD" evidence="6">
    <location>
        <begin position="168"/>
        <end position="210"/>
    </location>
</feature>
<keyword evidence="3" id="KW-0677">Repeat</keyword>
<keyword evidence="2" id="KW-0479">Metal-binding</keyword>
<dbReference type="SMART" id="SM00320">
    <property type="entry name" value="WD40"/>
    <property type="match status" value="6"/>
</dbReference>
<keyword evidence="1 6" id="KW-0853">WD repeat</keyword>
<feature type="compositionally biased region" description="Polar residues" evidence="7">
    <location>
        <begin position="520"/>
        <end position="534"/>
    </location>
</feature>
<dbReference type="InterPro" id="IPR015943">
    <property type="entry name" value="WD40/YVTN_repeat-like_dom_sf"/>
</dbReference>
<dbReference type="InterPro" id="IPR049566">
    <property type="entry name" value="WDR59_RTC1-like_RING_Znf"/>
</dbReference>
<feature type="region of interest" description="Disordered" evidence="7">
    <location>
        <begin position="513"/>
        <end position="549"/>
    </location>
</feature>
<evidence type="ECO:0000256" key="2">
    <source>
        <dbReference type="ARBA" id="ARBA00022723"/>
    </source>
</evidence>
<dbReference type="AlphaFoldDB" id="A0A8H3QZZ5"/>
<evidence type="ECO:0000256" key="1">
    <source>
        <dbReference type="ARBA" id="ARBA00022574"/>
    </source>
</evidence>
<evidence type="ECO:0000256" key="6">
    <source>
        <dbReference type="PROSITE-ProRule" id="PRU00221"/>
    </source>
</evidence>
<name>A0A8H3QZZ5_9GLOM</name>
<dbReference type="Pfam" id="PF00400">
    <property type="entry name" value="WD40"/>
    <property type="match status" value="2"/>
</dbReference>
<dbReference type="InterPro" id="IPR001680">
    <property type="entry name" value="WD40_rpt"/>
</dbReference>
<dbReference type="InterPro" id="IPR019775">
    <property type="entry name" value="WD40_repeat_CS"/>
</dbReference>
<dbReference type="Pfam" id="PF17120">
    <property type="entry name" value="zf-RING_16"/>
    <property type="match status" value="1"/>
</dbReference>
<evidence type="ECO:0000256" key="3">
    <source>
        <dbReference type="ARBA" id="ARBA00022737"/>
    </source>
</evidence>
<feature type="compositionally biased region" description="Basic and acidic residues" evidence="7">
    <location>
        <begin position="535"/>
        <end position="549"/>
    </location>
</feature>
<evidence type="ECO:0000313" key="9">
    <source>
        <dbReference type="EMBL" id="GES98271.1"/>
    </source>
</evidence>
<feature type="compositionally biased region" description="Basic and acidic residues" evidence="7">
    <location>
        <begin position="1"/>
        <end position="13"/>
    </location>
</feature>
<dbReference type="PROSITE" id="PS00678">
    <property type="entry name" value="WD_REPEATS_1"/>
    <property type="match status" value="2"/>
</dbReference>